<dbReference type="AlphaFoldDB" id="A0A9D1Z9V7"/>
<accession>A0A9D1Z9V7</accession>
<dbReference type="EMBL" id="DXCO01000002">
    <property type="protein sequence ID" value="HIY77438.1"/>
    <property type="molecule type" value="Genomic_DNA"/>
</dbReference>
<dbReference type="NCBIfam" id="NF047389">
    <property type="entry name" value="ATPase_Sll1717"/>
    <property type="match status" value="1"/>
</dbReference>
<evidence type="ECO:0000313" key="1">
    <source>
        <dbReference type="EMBL" id="HIY77438.1"/>
    </source>
</evidence>
<name>A0A9D1Z9V7_9FIRM</name>
<reference evidence="1" key="1">
    <citation type="journal article" date="2021" name="PeerJ">
        <title>Extensive microbial diversity within the chicken gut microbiome revealed by metagenomics and culture.</title>
        <authorList>
            <person name="Gilroy R."/>
            <person name="Ravi A."/>
            <person name="Getino M."/>
            <person name="Pursley I."/>
            <person name="Horton D.L."/>
            <person name="Alikhan N.F."/>
            <person name="Baker D."/>
            <person name="Gharbi K."/>
            <person name="Hall N."/>
            <person name="Watson M."/>
            <person name="Adriaenssens E.M."/>
            <person name="Foster-Nyarko E."/>
            <person name="Jarju S."/>
            <person name="Secka A."/>
            <person name="Antonio M."/>
            <person name="Oren A."/>
            <person name="Chaudhuri R.R."/>
            <person name="La Ragione R."/>
            <person name="Hildebrand F."/>
            <person name="Pallen M.J."/>
        </authorList>
    </citation>
    <scope>NUCLEOTIDE SEQUENCE</scope>
    <source>
        <strain evidence="1">CHK199-9574</strain>
    </source>
</reference>
<sequence length="232" mass="27001">MKSTEADISFKNFLSLFKDVIFTKRIVTVFIDDLDRGWKNEDYEIRNISAMLNALRTITRQVPNIKFRVALRSSVYFAVRTSDESTDKIESSVVLLKWDNHSILAMLAKRVTLFKKGKSVDENTLFNKTQEELSRNFEGVFESRFQGAGHWSNAPIYRVLLSLIRQRPRDLVKLCTLAAHEAFNNKHQIIQTSDFEKIFSNYSQERLTDTINEYSSELRSDILERVSFSILL</sequence>
<protein>
    <submittedName>
        <fullName evidence="1">Uncharacterized protein</fullName>
    </submittedName>
</protein>
<reference evidence="1" key="2">
    <citation type="submission" date="2021-04" db="EMBL/GenBank/DDBJ databases">
        <authorList>
            <person name="Gilroy R."/>
        </authorList>
    </citation>
    <scope>NUCLEOTIDE SEQUENCE</scope>
    <source>
        <strain evidence="1">CHK199-9574</strain>
    </source>
</reference>
<dbReference type="Proteomes" id="UP000824135">
    <property type="component" value="Unassembled WGS sequence"/>
</dbReference>
<organism evidence="1 2">
    <name type="scientific">Candidatus Borkfalkia excrementavium</name>
    <dbReference type="NCBI Taxonomy" id="2838505"/>
    <lineage>
        <taxon>Bacteria</taxon>
        <taxon>Bacillati</taxon>
        <taxon>Bacillota</taxon>
        <taxon>Clostridia</taxon>
        <taxon>Christensenellales</taxon>
        <taxon>Christensenellaceae</taxon>
        <taxon>Candidatus Borkfalkia</taxon>
    </lineage>
</organism>
<comment type="caution">
    <text evidence="1">The sequence shown here is derived from an EMBL/GenBank/DDBJ whole genome shotgun (WGS) entry which is preliminary data.</text>
</comment>
<dbReference type="InterPro" id="IPR059206">
    <property type="entry name" value="Sll1717-like"/>
</dbReference>
<evidence type="ECO:0000313" key="2">
    <source>
        <dbReference type="Proteomes" id="UP000824135"/>
    </source>
</evidence>
<gene>
    <name evidence="1" type="ORF">H9728_00160</name>
</gene>
<proteinExistence type="predicted"/>